<dbReference type="Proteomes" id="UP000030748">
    <property type="component" value="Unassembled WGS sequence"/>
</dbReference>
<organism evidence="1 2">
    <name type="scientific">Erythranthe guttata</name>
    <name type="common">Yellow monkey flower</name>
    <name type="synonym">Mimulus guttatus</name>
    <dbReference type="NCBI Taxonomy" id="4155"/>
    <lineage>
        <taxon>Eukaryota</taxon>
        <taxon>Viridiplantae</taxon>
        <taxon>Streptophyta</taxon>
        <taxon>Embryophyta</taxon>
        <taxon>Tracheophyta</taxon>
        <taxon>Spermatophyta</taxon>
        <taxon>Magnoliopsida</taxon>
        <taxon>eudicotyledons</taxon>
        <taxon>Gunneridae</taxon>
        <taxon>Pentapetalae</taxon>
        <taxon>asterids</taxon>
        <taxon>lamiids</taxon>
        <taxon>Lamiales</taxon>
        <taxon>Phrymaceae</taxon>
        <taxon>Erythranthe</taxon>
    </lineage>
</organism>
<dbReference type="OrthoDB" id="912878at2759"/>
<protein>
    <submittedName>
        <fullName evidence="1">Uncharacterized protein</fullName>
    </submittedName>
</protein>
<name>A0A022RY18_ERYGU</name>
<proteinExistence type="predicted"/>
<dbReference type="OMA" id="FPSIGFY"/>
<dbReference type="KEGG" id="egt:105975233"/>
<reference evidence="1 2" key="1">
    <citation type="journal article" date="2013" name="Proc. Natl. Acad. Sci. U.S.A.">
        <title>Fine-scale variation in meiotic recombination in Mimulus inferred from population shotgun sequencing.</title>
        <authorList>
            <person name="Hellsten U."/>
            <person name="Wright K.M."/>
            <person name="Jenkins J."/>
            <person name="Shu S."/>
            <person name="Yuan Y."/>
            <person name="Wessler S.R."/>
            <person name="Schmutz J."/>
            <person name="Willis J.H."/>
            <person name="Rokhsar D.S."/>
        </authorList>
    </citation>
    <scope>NUCLEOTIDE SEQUENCE [LARGE SCALE GENOMIC DNA]</scope>
    <source>
        <strain evidence="2">cv. DUN x IM62</strain>
    </source>
</reference>
<dbReference type="PhylomeDB" id="A0A022RY18"/>
<dbReference type="PANTHER" id="PTHR34201">
    <property type="entry name" value="GLYCINE-RICH PROTEIN"/>
    <property type="match status" value="1"/>
</dbReference>
<dbReference type="AlphaFoldDB" id="A0A022RY18"/>
<evidence type="ECO:0000313" key="1">
    <source>
        <dbReference type="EMBL" id="EYU44608.1"/>
    </source>
</evidence>
<dbReference type="STRING" id="4155.A0A022RY18"/>
<evidence type="ECO:0000313" key="2">
    <source>
        <dbReference type="Proteomes" id="UP000030748"/>
    </source>
</evidence>
<dbReference type="eggNOG" id="ENOG502S4TM">
    <property type="taxonomic scope" value="Eukaryota"/>
</dbReference>
<dbReference type="EMBL" id="KI630214">
    <property type="protein sequence ID" value="EYU44608.1"/>
    <property type="molecule type" value="Genomic_DNA"/>
</dbReference>
<dbReference type="PANTHER" id="PTHR34201:SF6">
    <property type="entry name" value="GLYCINE-RICH PROTEIN"/>
    <property type="match status" value="1"/>
</dbReference>
<accession>A0A022RY18</accession>
<keyword evidence="2" id="KW-1185">Reference proteome</keyword>
<gene>
    <name evidence="1" type="ORF">MIMGU_mgv1a016028mg</name>
</gene>
<dbReference type="InterPro" id="IPR053288">
    <property type="entry name" value="TGD_Bridge_Protein"/>
</dbReference>
<sequence>MKEKSIQINGFHKTESSALWKWKGIDFQSTKPQSNLFPVTEFFHETSRKIDDVVLGPGVGAGVGCGVGLGLGVVGGAGLGGSAWNRLSTVFGIGIGCGVGIGVGYGQGFGAGFGLETLRSHLLDPKPKSKKRIRVQI</sequence>